<keyword evidence="3" id="KW-0472">Membrane</keyword>
<sequence>MVNFESLNLETMSCSLVPNAALGIALVSLLVIVLLLFRINLLLKEILKHLSLRREHPEQFLRKHNRKSLTGHPTDVISEGEGEESSETTSDAAETVKRPLKNTAEEFEKCFLGSDDVDVQNFMQACLEYAKVLQKLGRFTASLVREAHSNISKIDQTYHMDPERFRTMRALLQGELDNGRHKSAPVLDDPSSAIGLLWARRALTFWATLYAALQTESEDSYHCFKKAAEQSYDKTLKPFNGFVSRSSFGMVLKGMPSWNKLKPRFESGEFLLEDMEFWAQTVQKLASIMEKIHDELNLADTRKSL</sequence>
<dbReference type="GO" id="GO:0005829">
    <property type="term" value="C:cytosol"/>
    <property type="evidence" value="ECO:0007669"/>
    <property type="project" value="TreeGrafter"/>
</dbReference>
<evidence type="ECO:0000313" key="5">
    <source>
        <dbReference type="EMBL" id="JAC67651.1"/>
    </source>
</evidence>
<keyword evidence="1" id="KW-0813">Transport</keyword>
<dbReference type="EMBL" id="GBEZ01018828">
    <property type="protein sequence ID" value="JAC67651.1"/>
    <property type="molecule type" value="Transcribed_RNA"/>
</dbReference>
<dbReference type="Gene3D" id="1.10.3520.10">
    <property type="entry name" value="Glycolipid transfer protein"/>
    <property type="match status" value="1"/>
</dbReference>
<dbReference type="GO" id="GO:0016020">
    <property type="term" value="C:membrane"/>
    <property type="evidence" value="ECO:0007669"/>
    <property type="project" value="TreeGrafter"/>
</dbReference>
<dbReference type="GO" id="GO:1902387">
    <property type="term" value="F:ceramide 1-phosphate binding"/>
    <property type="evidence" value="ECO:0007669"/>
    <property type="project" value="TreeGrafter"/>
</dbReference>
<protein>
    <recommendedName>
        <fullName evidence="4">Glycolipid transfer protein domain-containing protein</fullName>
    </recommendedName>
</protein>
<dbReference type="PANTHER" id="PTHR10219">
    <property type="entry name" value="GLYCOLIPID TRANSFER PROTEIN-RELATED"/>
    <property type="match status" value="1"/>
</dbReference>
<feature type="domain" description="Glycolipid transfer protein" evidence="4">
    <location>
        <begin position="117"/>
        <end position="261"/>
    </location>
</feature>
<organism evidence="5">
    <name type="scientific">Tetraselmis sp. GSL018</name>
    <dbReference type="NCBI Taxonomy" id="582737"/>
    <lineage>
        <taxon>Eukaryota</taxon>
        <taxon>Viridiplantae</taxon>
        <taxon>Chlorophyta</taxon>
        <taxon>core chlorophytes</taxon>
        <taxon>Chlorodendrophyceae</taxon>
        <taxon>Chlorodendrales</taxon>
        <taxon>Chlorodendraceae</taxon>
        <taxon>Tetraselmis</taxon>
    </lineage>
</organism>
<gene>
    <name evidence="5" type="ORF">TSPGSL018_10600</name>
</gene>
<keyword evidence="3" id="KW-0812">Transmembrane</keyword>
<dbReference type="Pfam" id="PF08718">
    <property type="entry name" value="GLTP"/>
    <property type="match status" value="1"/>
</dbReference>
<proteinExistence type="predicted"/>
<dbReference type="AlphaFoldDB" id="A0A061RAY3"/>
<dbReference type="InterPro" id="IPR036497">
    <property type="entry name" value="GLTP_sf"/>
</dbReference>
<evidence type="ECO:0000256" key="1">
    <source>
        <dbReference type="ARBA" id="ARBA00022448"/>
    </source>
</evidence>
<dbReference type="SUPFAM" id="SSF110004">
    <property type="entry name" value="Glycolipid transfer protein, GLTP"/>
    <property type="match status" value="1"/>
</dbReference>
<evidence type="ECO:0000259" key="4">
    <source>
        <dbReference type="Pfam" id="PF08718"/>
    </source>
</evidence>
<feature type="transmembrane region" description="Helical" evidence="3">
    <location>
        <begin position="20"/>
        <end position="43"/>
    </location>
</feature>
<dbReference type="GO" id="GO:1902388">
    <property type="term" value="F:ceramide 1-phosphate transfer activity"/>
    <property type="evidence" value="ECO:0007669"/>
    <property type="project" value="TreeGrafter"/>
</dbReference>
<name>A0A061RAY3_9CHLO</name>
<reference evidence="5" key="1">
    <citation type="submission" date="2014-05" db="EMBL/GenBank/DDBJ databases">
        <title>The transcriptome of the halophilic microalga Tetraselmis sp. GSL018 isolated from the Great Salt Lake, Utah.</title>
        <authorList>
            <person name="Jinkerson R.E."/>
            <person name="D'Adamo S."/>
            <person name="Posewitz M.C."/>
        </authorList>
    </citation>
    <scope>NUCLEOTIDE SEQUENCE</scope>
    <source>
        <strain evidence="5">GSL018</strain>
    </source>
</reference>
<evidence type="ECO:0000256" key="3">
    <source>
        <dbReference type="SAM" id="Phobius"/>
    </source>
</evidence>
<evidence type="ECO:0000256" key="2">
    <source>
        <dbReference type="SAM" id="MobiDB-lite"/>
    </source>
</evidence>
<feature type="region of interest" description="Disordered" evidence="2">
    <location>
        <begin position="63"/>
        <end position="94"/>
    </location>
</feature>
<keyword evidence="3" id="KW-1133">Transmembrane helix</keyword>
<dbReference type="PANTHER" id="PTHR10219:SF25">
    <property type="entry name" value="PLECKSTRIN HOMOLOGY DOMAIN-CONTAINING FAMILY A MEMBER 8"/>
    <property type="match status" value="1"/>
</dbReference>
<dbReference type="InterPro" id="IPR014830">
    <property type="entry name" value="Glycolipid_transfer_prot_dom"/>
</dbReference>
<accession>A0A061RAY3</accession>